<dbReference type="PROSITE" id="PS51257">
    <property type="entry name" value="PROKAR_LIPOPROTEIN"/>
    <property type="match status" value="1"/>
</dbReference>
<keyword evidence="4 7" id="KW-0378">Hydrolase</keyword>
<dbReference type="Proteomes" id="UP000031623">
    <property type="component" value="Chromosome"/>
</dbReference>
<organism evidence="7 8">
    <name type="scientific">Thioploca ingrica</name>
    <dbReference type="NCBI Taxonomy" id="40754"/>
    <lineage>
        <taxon>Bacteria</taxon>
        <taxon>Pseudomonadati</taxon>
        <taxon>Pseudomonadota</taxon>
        <taxon>Gammaproteobacteria</taxon>
        <taxon>Thiotrichales</taxon>
        <taxon>Thiotrichaceae</taxon>
        <taxon>Thioploca</taxon>
    </lineage>
</organism>
<evidence type="ECO:0000256" key="5">
    <source>
        <dbReference type="ARBA" id="ARBA00023295"/>
    </source>
</evidence>
<dbReference type="EC" id="3.2.1.52" evidence="3"/>
<evidence type="ECO:0000259" key="6">
    <source>
        <dbReference type="Pfam" id="PF00933"/>
    </source>
</evidence>
<evidence type="ECO:0000256" key="1">
    <source>
        <dbReference type="ARBA" id="ARBA00001231"/>
    </source>
</evidence>
<dbReference type="Pfam" id="PF00933">
    <property type="entry name" value="Glyco_hydro_3"/>
    <property type="match status" value="1"/>
</dbReference>
<dbReference type="STRING" id="40754.THII_1235"/>
<name>A0A090AJ52_9GAMM</name>
<evidence type="ECO:0000256" key="3">
    <source>
        <dbReference type="ARBA" id="ARBA00012663"/>
    </source>
</evidence>
<accession>A0A090AJ52</accession>
<dbReference type="PROSITE" id="PS51318">
    <property type="entry name" value="TAT"/>
    <property type="match status" value="1"/>
</dbReference>
<dbReference type="GO" id="GO:0005975">
    <property type="term" value="P:carbohydrate metabolic process"/>
    <property type="evidence" value="ECO:0007669"/>
    <property type="project" value="InterPro"/>
</dbReference>
<gene>
    <name evidence="7" type="ORF">THII_1235</name>
</gene>
<comment type="catalytic activity">
    <reaction evidence="1">
        <text>Hydrolysis of terminal non-reducing N-acetyl-D-hexosamine residues in N-acetyl-beta-D-hexosaminides.</text>
        <dbReference type="EC" id="3.2.1.52"/>
    </reaction>
</comment>
<feature type="domain" description="Glycoside hydrolase family 3 N-terminal" evidence="6">
    <location>
        <begin position="64"/>
        <end position="399"/>
    </location>
</feature>
<dbReference type="SUPFAM" id="SSF51445">
    <property type="entry name" value="(Trans)glycosidases"/>
    <property type="match status" value="1"/>
</dbReference>
<dbReference type="InterPro" id="IPR017853">
    <property type="entry name" value="GH"/>
</dbReference>
<evidence type="ECO:0000313" key="7">
    <source>
        <dbReference type="EMBL" id="BAP55532.1"/>
    </source>
</evidence>
<dbReference type="AlphaFoldDB" id="A0A090AJ52"/>
<dbReference type="Gene3D" id="3.20.20.300">
    <property type="entry name" value="Glycoside hydrolase, family 3, N-terminal domain"/>
    <property type="match status" value="1"/>
</dbReference>
<dbReference type="InterPro" id="IPR001764">
    <property type="entry name" value="Glyco_hydro_3_N"/>
</dbReference>
<reference evidence="7 8" key="1">
    <citation type="journal article" date="2014" name="ISME J.">
        <title>Ecophysiology of Thioploca ingrica as revealed by the complete genome sequence supplemented with proteomic evidence.</title>
        <authorList>
            <person name="Kojima H."/>
            <person name="Ogura Y."/>
            <person name="Yamamoto N."/>
            <person name="Togashi T."/>
            <person name="Mori H."/>
            <person name="Watanabe T."/>
            <person name="Nemoto F."/>
            <person name="Kurokawa K."/>
            <person name="Hayashi T."/>
            <person name="Fukui M."/>
        </authorList>
    </citation>
    <scope>NUCLEOTIDE SEQUENCE [LARGE SCALE GENOMIC DNA]</scope>
</reference>
<dbReference type="GO" id="GO:0004563">
    <property type="term" value="F:beta-N-acetylhexosaminidase activity"/>
    <property type="evidence" value="ECO:0007669"/>
    <property type="project" value="UniProtKB-EC"/>
</dbReference>
<dbReference type="InterPro" id="IPR036962">
    <property type="entry name" value="Glyco_hydro_3_N_sf"/>
</dbReference>
<protein>
    <recommendedName>
        <fullName evidence="3">beta-N-acetylhexosaminidase</fullName>
        <ecNumber evidence="3">3.2.1.52</ecNumber>
    </recommendedName>
</protein>
<dbReference type="HOGENOM" id="CLU_008392_0_3_6"/>
<keyword evidence="5" id="KW-0326">Glycosidase</keyword>
<evidence type="ECO:0000256" key="4">
    <source>
        <dbReference type="ARBA" id="ARBA00022801"/>
    </source>
</evidence>
<dbReference type="InterPro" id="IPR006311">
    <property type="entry name" value="TAT_signal"/>
</dbReference>
<evidence type="ECO:0000313" key="8">
    <source>
        <dbReference type="Proteomes" id="UP000031623"/>
    </source>
</evidence>
<dbReference type="InterPro" id="IPR050226">
    <property type="entry name" value="NagZ_Beta-hexosaminidase"/>
</dbReference>
<proteinExistence type="inferred from homology"/>
<comment type="similarity">
    <text evidence="2">Belongs to the glycosyl hydrolase 3 family.</text>
</comment>
<dbReference type="GO" id="GO:0009254">
    <property type="term" value="P:peptidoglycan turnover"/>
    <property type="evidence" value="ECO:0007669"/>
    <property type="project" value="TreeGrafter"/>
</dbReference>
<dbReference type="PANTHER" id="PTHR30480">
    <property type="entry name" value="BETA-HEXOSAMINIDASE-RELATED"/>
    <property type="match status" value="1"/>
</dbReference>
<dbReference type="EMBL" id="AP014633">
    <property type="protein sequence ID" value="BAP55532.1"/>
    <property type="molecule type" value="Genomic_DNA"/>
</dbReference>
<evidence type="ECO:0000256" key="2">
    <source>
        <dbReference type="ARBA" id="ARBA00005336"/>
    </source>
</evidence>
<sequence>MLNNNRRDTLSSESRRDFLKLIGKSTAGVALLTGCAISSATNTSLPAAPLIHRHSTHSLSDMSLEIKIGQMLMVGFRGLTITNHYDPVVQDIRDRHIGGVILFDQDVPQKQPVRNIQSPSQVRSLVTALQAYAEIPLLIGIDYEGGVINRLKAQYGFPHTVSHQYLGSQNNPQLTHQYASQMAKALAAMGVNLNFAPVVDLNVNPHNPIIGKRERSFSADPTIVSNQAFEFISAHHQQGVLCTLKHFPGHGSSAQDSHLGLVDVTDSWSEPELIPYRKLIPTGQVDAIMTGHLFNKHLDPIYPATLSKKILTELLRQELNYNGVVFSDDIQMKAIAHHYGLKTAVQKAIEAGVDIILIGNNLDVFVEDIATQVTTIIKQLVQTGTISPARIDESYQRIQLLKSKLRF</sequence>
<dbReference type="PANTHER" id="PTHR30480:SF13">
    <property type="entry name" value="BETA-HEXOSAMINIDASE"/>
    <property type="match status" value="1"/>
</dbReference>
<dbReference type="OrthoDB" id="9786661at2"/>
<dbReference type="KEGG" id="tig:THII_1235"/>
<keyword evidence="8" id="KW-1185">Reference proteome</keyword>